<dbReference type="Gene3D" id="3.30.1370.210">
    <property type="match status" value="1"/>
</dbReference>
<evidence type="ECO:0000256" key="2">
    <source>
        <dbReference type="PROSITE-ProRule" id="PRU00723"/>
    </source>
</evidence>
<dbReference type="GO" id="GO:0008270">
    <property type="term" value="F:zinc ion binding"/>
    <property type="evidence" value="ECO:0007669"/>
    <property type="project" value="UniProtKB-KW"/>
</dbReference>
<dbReference type="Proteomes" id="UP000807342">
    <property type="component" value="Unassembled WGS sequence"/>
</dbReference>
<reference evidence="5" key="1">
    <citation type="submission" date="2020-11" db="EMBL/GenBank/DDBJ databases">
        <authorList>
            <consortium name="DOE Joint Genome Institute"/>
            <person name="Ahrendt S."/>
            <person name="Riley R."/>
            <person name="Andreopoulos W."/>
            <person name="Labutti K."/>
            <person name="Pangilinan J."/>
            <person name="Ruiz-Duenas F.J."/>
            <person name="Barrasa J.M."/>
            <person name="Sanchez-Garcia M."/>
            <person name="Camarero S."/>
            <person name="Miyauchi S."/>
            <person name="Serrano A."/>
            <person name="Linde D."/>
            <person name="Babiker R."/>
            <person name="Drula E."/>
            <person name="Ayuso-Fernandez I."/>
            <person name="Pacheco R."/>
            <person name="Padilla G."/>
            <person name="Ferreira P."/>
            <person name="Barriuso J."/>
            <person name="Kellner H."/>
            <person name="Castanera R."/>
            <person name="Alfaro M."/>
            <person name="Ramirez L."/>
            <person name="Pisabarro A.G."/>
            <person name="Kuo A."/>
            <person name="Tritt A."/>
            <person name="Lipzen A."/>
            <person name="He G."/>
            <person name="Yan M."/>
            <person name="Ng V."/>
            <person name="Cullen D."/>
            <person name="Martin F."/>
            <person name="Rosso M.-N."/>
            <person name="Henrissat B."/>
            <person name="Hibbett D."/>
            <person name="Martinez A.T."/>
            <person name="Grigoriev I.V."/>
        </authorList>
    </citation>
    <scope>NUCLEOTIDE SEQUENCE</scope>
    <source>
        <strain evidence="5">MF-IS2</strain>
    </source>
</reference>
<feature type="domain" description="C3H1-type" evidence="4">
    <location>
        <begin position="207"/>
        <end position="229"/>
    </location>
</feature>
<sequence>MEIPVVYTGFAVVHPNEDPPASKQMKVARLRQRKEERVVSNKRRKGQADELKQEGNDHFKQGRYVEAIAKYNEAAKIYGLRPLIMCNLAAAYLKLEQYELAEWATDCALLYSPHMAKARFRRAMARKELAMFKGAELDLKVVIQHHPEITEARDELVKVQQERKKHGDGQRLDDYYDEEFPPFDGEEWDPPLDSDSEDAKHVGNGRPCKFYNHSGCGKGALCTYSHAPDTKSIRDELGQNVCVYFLLGTCRYGTGCVYAHTKDYLPEGWWSTPKGIQDARGLCTAFDDLSTPEDIIVTLENTTAYGRFKKSQEYQSVFKAYSLIQPDDLKSNIKEKAAVSERLEGIGRFILLLCLEDEETFDEIHRHLVDALMLKAKIVRVKNASQASTYLGAPGLVGVIAGDAGIVRSPNYKVASQLAEYVKHGGSVVFGGLFPSFITGTDFNHFFSKNFGLQWEYGSYFRTTFYKNSGSDIVKDNTSLEASYSMKALHVKGVAPKCAMYKATQSSYTQSLVFTSTPVTDFSESPAVSVPVEKGVVNFLGDVNAEEESTKTVLAMLGLLDTPRPVTSAAPKIEKKEEKGKEEEDERS</sequence>
<feature type="region of interest" description="Disordered" evidence="3">
    <location>
        <begin position="30"/>
        <end position="55"/>
    </location>
</feature>
<evidence type="ECO:0000259" key="4">
    <source>
        <dbReference type="PROSITE" id="PS50103"/>
    </source>
</evidence>
<dbReference type="AlphaFoldDB" id="A0A9P5XMU0"/>
<dbReference type="GO" id="GO:0101031">
    <property type="term" value="C:protein folding chaperone complex"/>
    <property type="evidence" value="ECO:0007669"/>
    <property type="project" value="TreeGrafter"/>
</dbReference>
<protein>
    <recommendedName>
        <fullName evidence="4">C3H1-type domain-containing protein</fullName>
    </recommendedName>
</protein>
<feature type="compositionally biased region" description="Basic and acidic residues" evidence="3">
    <location>
        <begin position="46"/>
        <end position="55"/>
    </location>
</feature>
<evidence type="ECO:0000313" key="5">
    <source>
        <dbReference type="EMBL" id="KAF9453739.1"/>
    </source>
</evidence>
<dbReference type="InterPro" id="IPR000571">
    <property type="entry name" value="Znf_CCCH"/>
</dbReference>
<feature type="compositionally biased region" description="Basic and acidic residues" evidence="3">
    <location>
        <begin position="572"/>
        <end position="588"/>
    </location>
</feature>
<dbReference type="SMART" id="SM00356">
    <property type="entry name" value="ZnF_C3H1"/>
    <property type="match status" value="2"/>
</dbReference>
<dbReference type="PANTHER" id="PTHR46423">
    <property type="entry name" value="RNA POLYMERASE II-ASSOCIATED PROTEIN 3"/>
    <property type="match status" value="1"/>
</dbReference>
<accession>A0A9P5XMU0</accession>
<dbReference type="PROSITE" id="PS50103">
    <property type="entry name" value="ZF_C3H1"/>
    <property type="match status" value="2"/>
</dbReference>
<name>A0A9P5XMU0_9AGAR</name>
<dbReference type="InterPro" id="IPR019734">
    <property type="entry name" value="TPR_rpt"/>
</dbReference>
<evidence type="ECO:0000256" key="3">
    <source>
        <dbReference type="SAM" id="MobiDB-lite"/>
    </source>
</evidence>
<dbReference type="InterPro" id="IPR051966">
    <property type="entry name" value="RPAP3"/>
</dbReference>
<dbReference type="SMART" id="SM00028">
    <property type="entry name" value="TPR"/>
    <property type="match status" value="3"/>
</dbReference>
<comment type="caution">
    <text evidence="5">The sequence shown here is derived from an EMBL/GenBank/DDBJ whole genome shotgun (WGS) entry which is preliminary data.</text>
</comment>
<dbReference type="OrthoDB" id="245563at2759"/>
<dbReference type="PANTHER" id="PTHR46423:SF1">
    <property type="entry name" value="RNA POLYMERASE II-ASSOCIATED PROTEIN 3"/>
    <property type="match status" value="1"/>
</dbReference>
<keyword evidence="2" id="KW-0862">Zinc</keyword>
<keyword evidence="1" id="KW-0802">TPR repeat</keyword>
<keyword evidence="6" id="KW-1185">Reference proteome</keyword>
<feature type="zinc finger region" description="C3H1-type" evidence="2">
    <location>
        <begin position="207"/>
        <end position="229"/>
    </location>
</feature>
<evidence type="ECO:0000313" key="6">
    <source>
        <dbReference type="Proteomes" id="UP000807342"/>
    </source>
</evidence>
<dbReference type="EMBL" id="MU151059">
    <property type="protein sequence ID" value="KAF9453739.1"/>
    <property type="molecule type" value="Genomic_DNA"/>
</dbReference>
<keyword evidence="2" id="KW-0863">Zinc-finger</keyword>
<proteinExistence type="predicted"/>
<feature type="region of interest" description="Disordered" evidence="3">
    <location>
        <begin position="564"/>
        <end position="588"/>
    </location>
</feature>
<keyword evidence="2" id="KW-0479">Metal-binding</keyword>
<feature type="zinc finger region" description="C3H1-type" evidence="2">
    <location>
        <begin position="236"/>
        <end position="263"/>
    </location>
</feature>
<gene>
    <name evidence="5" type="ORF">P691DRAFT_583962</name>
</gene>
<organism evidence="5 6">
    <name type="scientific">Macrolepiota fuliginosa MF-IS2</name>
    <dbReference type="NCBI Taxonomy" id="1400762"/>
    <lineage>
        <taxon>Eukaryota</taxon>
        <taxon>Fungi</taxon>
        <taxon>Dikarya</taxon>
        <taxon>Basidiomycota</taxon>
        <taxon>Agaricomycotina</taxon>
        <taxon>Agaricomycetes</taxon>
        <taxon>Agaricomycetidae</taxon>
        <taxon>Agaricales</taxon>
        <taxon>Agaricineae</taxon>
        <taxon>Agaricaceae</taxon>
        <taxon>Macrolepiota</taxon>
    </lineage>
</organism>
<dbReference type="SUPFAM" id="SSF48452">
    <property type="entry name" value="TPR-like"/>
    <property type="match status" value="1"/>
</dbReference>
<evidence type="ECO:0000256" key="1">
    <source>
        <dbReference type="ARBA" id="ARBA00022803"/>
    </source>
</evidence>
<dbReference type="Gene3D" id="1.25.40.10">
    <property type="entry name" value="Tetratricopeptide repeat domain"/>
    <property type="match status" value="1"/>
</dbReference>
<feature type="domain" description="C3H1-type" evidence="4">
    <location>
        <begin position="236"/>
        <end position="263"/>
    </location>
</feature>
<dbReference type="InterPro" id="IPR011990">
    <property type="entry name" value="TPR-like_helical_dom_sf"/>
</dbReference>